<dbReference type="STRING" id="178901.AmDm5_1597"/>
<dbReference type="GO" id="GO:0005737">
    <property type="term" value="C:cytoplasm"/>
    <property type="evidence" value="ECO:0007669"/>
    <property type="project" value="UniProtKB-SubCell"/>
</dbReference>
<evidence type="ECO:0000313" key="10">
    <source>
        <dbReference type="EMBL" id="OAG77198.1"/>
    </source>
</evidence>
<feature type="active site" evidence="6 7">
    <location>
        <position position="187"/>
    </location>
</feature>
<organism evidence="10 11">
    <name type="scientific">Acetobacter malorum</name>
    <dbReference type="NCBI Taxonomy" id="178901"/>
    <lineage>
        <taxon>Bacteria</taxon>
        <taxon>Pseudomonadati</taxon>
        <taxon>Pseudomonadota</taxon>
        <taxon>Alphaproteobacteria</taxon>
        <taxon>Acetobacterales</taxon>
        <taxon>Acetobacteraceae</taxon>
        <taxon>Acetobacter</taxon>
    </lineage>
</organism>
<dbReference type="Gene3D" id="3.40.50.720">
    <property type="entry name" value="NAD(P)-binding Rossmann-like Domain"/>
    <property type="match status" value="1"/>
</dbReference>
<dbReference type="EC" id="1.2.1.38" evidence="6"/>
<keyword evidence="4 6" id="KW-0521">NADP</keyword>
<dbReference type="Pfam" id="PF01118">
    <property type="entry name" value="Semialdhyde_dh"/>
    <property type="match status" value="1"/>
</dbReference>
<evidence type="ECO:0000259" key="9">
    <source>
        <dbReference type="SMART" id="SM00859"/>
    </source>
</evidence>
<accession>A0A177GA93</accession>
<dbReference type="GO" id="GO:0006526">
    <property type="term" value="P:L-arginine biosynthetic process"/>
    <property type="evidence" value="ECO:0007669"/>
    <property type="project" value="UniProtKB-UniRule"/>
</dbReference>
<evidence type="ECO:0000256" key="2">
    <source>
        <dbReference type="ARBA" id="ARBA00022571"/>
    </source>
</evidence>
<comment type="similarity">
    <text evidence="6">Belongs to the NAGSA dehydrogenase family. Type 2 subfamily.</text>
</comment>
<evidence type="ECO:0000256" key="1">
    <source>
        <dbReference type="ARBA" id="ARBA00022490"/>
    </source>
</evidence>
<dbReference type="eggNOG" id="COG0002">
    <property type="taxonomic scope" value="Bacteria"/>
</dbReference>
<comment type="subcellular location">
    <subcellularLocation>
        <location evidence="6">Cytoplasm</location>
    </subcellularLocation>
</comment>
<name>A0A177GA93_9PROT</name>
<evidence type="ECO:0000256" key="4">
    <source>
        <dbReference type="ARBA" id="ARBA00022857"/>
    </source>
</evidence>
<comment type="function">
    <text evidence="6">Catalyzes the NADPH-dependent reduction of N-acetyl-5-glutamyl phosphate to yield N-acetyl-L-glutamate 5-semialdehyde.</text>
</comment>
<evidence type="ECO:0000256" key="6">
    <source>
        <dbReference type="HAMAP-Rule" id="MF_01110"/>
    </source>
</evidence>
<dbReference type="AlphaFoldDB" id="A0A177GA93"/>
<dbReference type="PANTHER" id="PTHR32338:SF10">
    <property type="entry name" value="N-ACETYL-GAMMA-GLUTAMYL-PHOSPHATE REDUCTASE, CHLOROPLASTIC-RELATED"/>
    <property type="match status" value="1"/>
</dbReference>
<dbReference type="SUPFAM" id="SSF51735">
    <property type="entry name" value="NAD(P)-binding Rossmann-fold domains"/>
    <property type="match status" value="1"/>
</dbReference>
<dbReference type="InterPro" id="IPR010136">
    <property type="entry name" value="AGPR_type-2"/>
</dbReference>
<evidence type="ECO:0000256" key="3">
    <source>
        <dbReference type="ARBA" id="ARBA00022605"/>
    </source>
</evidence>
<comment type="pathway">
    <text evidence="6">Amino-acid biosynthesis; L-arginine biosynthesis; N(2)-acetyl-L-ornithine from L-glutamate: step 3/4.</text>
</comment>
<sequence>MSLSGSSVQLPCMSALHRYGVFRASPFRHKGLTPYMRKQRDRTAHAPQNRVPGEDREPPVIRVEYEGMTQQPVIFIDGEAGTTGLGIRDRLSALPVSIHSVDPAHRKDPAARKDAMAAADLAVLCLPDDAAREAVAMAETLGQNAPRILDASTAFRTAPGWVYGFPELSPAQSEAIQGAPRVSNPGCYPTGAIALLRPLIDAGIMEPHYPVCINAVSGYSGGGRAMIEAHTRDGGPAFELYGLGLEHKHVPEIHLHAGLTRRPVFVPSVGHFAQGMIVSIPLHLDDLNGGVTGDDLHTALAGRYAGQDRVHVLPAEPKLSAEALAGRDTMELRVHGNPHSRQAVLTARLDNLGKGASGAALQNIALMLGLPQA</sequence>
<comment type="catalytic activity">
    <reaction evidence="6">
        <text>N-acetyl-L-glutamate 5-semialdehyde + phosphate + NADP(+) = N-acetyl-L-glutamyl 5-phosphate + NADPH + H(+)</text>
        <dbReference type="Rhea" id="RHEA:21588"/>
        <dbReference type="ChEBI" id="CHEBI:15378"/>
        <dbReference type="ChEBI" id="CHEBI:29123"/>
        <dbReference type="ChEBI" id="CHEBI:43474"/>
        <dbReference type="ChEBI" id="CHEBI:57783"/>
        <dbReference type="ChEBI" id="CHEBI:57936"/>
        <dbReference type="ChEBI" id="CHEBI:58349"/>
        <dbReference type="EC" id="1.2.1.38"/>
    </reaction>
</comment>
<feature type="region of interest" description="Disordered" evidence="8">
    <location>
        <begin position="32"/>
        <end position="56"/>
    </location>
</feature>
<reference evidence="10 11" key="1">
    <citation type="submission" date="2016-03" db="EMBL/GenBank/DDBJ databases">
        <title>Draft genome sequence of Acetobacter malorum CECT 7742, a strain isolated from strawberry vinegar.</title>
        <authorList>
            <person name="Sainz F."/>
            <person name="Mas A."/>
            <person name="Torija M.J."/>
        </authorList>
    </citation>
    <scope>NUCLEOTIDE SEQUENCE [LARGE SCALE GENOMIC DNA]</scope>
    <source>
        <strain evidence="10 11">CECT 7742</strain>
    </source>
</reference>
<comment type="caution">
    <text evidence="10">The sequence shown here is derived from an EMBL/GenBank/DDBJ whole genome shotgun (WGS) entry which is preliminary data.</text>
</comment>
<evidence type="ECO:0000256" key="8">
    <source>
        <dbReference type="SAM" id="MobiDB-lite"/>
    </source>
</evidence>
<dbReference type="InterPro" id="IPR058924">
    <property type="entry name" value="AGPR_dimerisation_dom"/>
</dbReference>
<protein>
    <recommendedName>
        <fullName evidence="6">N-acetyl-gamma-glutamyl-phosphate reductase</fullName>
        <shortName evidence="6">AGPR</shortName>
        <ecNumber evidence="6">1.2.1.38</ecNumber>
    </recommendedName>
    <alternativeName>
        <fullName evidence="6">N-acetyl-glutamate semialdehyde dehydrogenase</fullName>
        <shortName evidence="6">NAGSA dehydrogenase</shortName>
    </alternativeName>
</protein>
<dbReference type="CDD" id="cd23935">
    <property type="entry name" value="AGPR_2_C"/>
    <property type="match status" value="1"/>
</dbReference>
<dbReference type="SUPFAM" id="SSF55347">
    <property type="entry name" value="Glyceraldehyde-3-phosphate dehydrogenase-like, C-terminal domain"/>
    <property type="match status" value="1"/>
</dbReference>
<dbReference type="GO" id="GO:0003942">
    <property type="term" value="F:N-acetyl-gamma-glutamyl-phosphate reductase activity"/>
    <property type="evidence" value="ECO:0007669"/>
    <property type="project" value="UniProtKB-UniRule"/>
</dbReference>
<dbReference type="InterPro" id="IPR036291">
    <property type="entry name" value="NAD(P)-bd_dom_sf"/>
</dbReference>
<dbReference type="UniPathway" id="UPA00068">
    <property type="reaction ID" value="UER00108"/>
</dbReference>
<keyword evidence="3 6" id="KW-0028">Amino-acid biosynthesis</keyword>
<dbReference type="NCBIfam" id="TIGR01851">
    <property type="entry name" value="argC_other"/>
    <property type="match status" value="1"/>
</dbReference>
<gene>
    <name evidence="6" type="primary">argC</name>
    <name evidence="10" type="ORF">Amal_01448</name>
</gene>
<dbReference type="SMART" id="SM00859">
    <property type="entry name" value="Semialdhyde_dh"/>
    <property type="match status" value="1"/>
</dbReference>
<feature type="domain" description="Semialdehyde dehydrogenase NAD-binding" evidence="9">
    <location>
        <begin position="73"/>
        <end position="176"/>
    </location>
</feature>
<proteinExistence type="inferred from homology"/>
<dbReference type="PROSITE" id="PS01224">
    <property type="entry name" value="ARGC"/>
    <property type="match status" value="1"/>
</dbReference>
<keyword evidence="5 6" id="KW-0560">Oxidoreductase</keyword>
<dbReference type="InterPro" id="IPR023013">
    <property type="entry name" value="AGPR_AS"/>
</dbReference>
<evidence type="ECO:0000256" key="7">
    <source>
        <dbReference type="PROSITE-ProRule" id="PRU10010"/>
    </source>
</evidence>
<dbReference type="HAMAP" id="MF_01110">
    <property type="entry name" value="ArgC_type2"/>
    <property type="match status" value="1"/>
</dbReference>
<evidence type="ECO:0000256" key="5">
    <source>
        <dbReference type="ARBA" id="ARBA00023002"/>
    </source>
</evidence>
<dbReference type="GO" id="GO:0051287">
    <property type="term" value="F:NAD binding"/>
    <property type="evidence" value="ECO:0007669"/>
    <property type="project" value="InterPro"/>
</dbReference>
<dbReference type="EMBL" id="LVHD01000015">
    <property type="protein sequence ID" value="OAG77198.1"/>
    <property type="molecule type" value="Genomic_DNA"/>
</dbReference>
<evidence type="ECO:0000313" key="11">
    <source>
        <dbReference type="Proteomes" id="UP000077349"/>
    </source>
</evidence>
<dbReference type="Pfam" id="PF22698">
    <property type="entry name" value="Semialdhyde_dhC_1"/>
    <property type="match status" value="1"/>
</dbReference>
<dbReference type="InterPro" id="IPR000534">
    <property type="entry name" value="Semialdehyde_DH_NAD-bd"/>
</dbReference>
<dbReference type="Gene3D" id="3.30.360.10">
    <property type="entry name" value="Dihydrodipicolinate Reductase, domain 2"/>
    <property type="match status" value="1"/>
</dbReference>
<keyword evidence="1 6" id="KW-0963">Cytoplasm</keyword>
<dbReference type="PANTHER" id="PTHR32338">
    <property type="entry name" value="N-ACETYL-GAMMA-GLUTAMYL-PHOSPHATE REDUCTASE, CHLOROPLASTIC-RELATED-RELATED"/>
    <property type="match status" value="1"/>
</dbReference>
<dbReference type="InterPro" id="IPR050085">
    <property type="entry name" value="AGPR"/>
</dbReference>
<dbReference type="Proteomes" id="UP000077349">
    <property type="component" value="Unassembled WGS sequence"/>
</dbReference>
<dbReference type="PATRIC" id="fig|178901.16.peg.1531"/>
<keyword evidence="2 6" id="KW-0055">Arginine biosynthesis</keyword>